<gene>
    <name evidence="2" type="ORF">CesoFtcFv8_026240</name>
</gene>
<reference evidence="2 3" key="1">
    <citation type="journal article" date="2023" name="Mol. Biol. Evol.">
        <title>Genomics of Secondarily Temperate Adaptation in the Only Non-Antarctic Icefish.</title>
        <authorList>
            <person name="Rivera-Colon A.G."/>
            <person name="Rayamajhi N."/>
            <person name="Minhas B.F."/>
            <person name="Madrigal G."/>
            <person name="Bilyk K.T."/>
            <person name="Yoon V."/>
            <person name="Hune M."/>
            <person name="Gregory S."/>
            <person name="Cheng C.H.C."/>
            <person name="Catchen J.M."/>
        </authorList>
    </citation>
    <scope>NUCLEOTIDE SEQUENCE [LARGE SCALE GENOMIC DNA]</scope>
    <source>
        <strain evidence="2">JC2023a</strain>
    </source>
</reference>
<name>A0AAN8GCC9_9TELE</name>
<keyword evidence="3" id="KW-1185">Reference proteome</keyword>
<accession>A0AAN8GCC9</accession>
<evidence type="ECO:0000313" key="2">
    <source>
        <dbReference type="EMBL" id="KAK5876938.1"/>
    </source>
</evidence>
<feature type="region of interest" description="Disordered" evidence="1">
    <location>
        <begin position="34"/>
        <end position="57"/>
    </location>
</feature>
<dbReference type="AlphaFoldDB" id="A0AAN8GCC9"/>
<protein>
    <submittedName>
        <fullName evidence="2">Uncharacterized protein</fullName>
    </submittedName>
</protein>
<dbReference type="EMBL" id="JAULUE010002067">
    <property type="protein sequence ID" value="KAK5876938.1"/>
    <property type="molecule type" value="Genomic_DNA"/>
</dbReference>
<evidence type="ECO:0000313" key="3">
    <source>
        <dbReference type="Proteomes" id="UP001335648"/>
    </source>
</evidence>
<dbReference type="Proteomes" id="UP001335648">
    <property type="component" value="Unassembled WGS sequence"/>
</dbReference>
<sequence>MLSLLGLHFDVCARMSVRVKQKLTRQLITDHQGVLWPPTTAGEEGSDPDMKGDAGMEKLSLPLGTLSASPTLCNRTHCAHQ</sequence>
<organism evidence="2 3">
    <name type="scientific">Champsocephalus esox</name>
    <name type="common">pike icefish</name>
    <dbReference type="NCBI Taxonomy" id="159716"/>
    <lineage>
        <taxon>Eukaryota</taxon>
        <taxon>Metazoa</taxon>
        <taxon>Chordata</taxon>
        <taxon>Craniata</taxon>
        <taxon>Vertebrata</taxon>
        <taxon>Euteleostomi</taxon>
        <taxon>Actinopterygii</taxon>
        <taxon>Neopterygii</taxon>
        <taxon>Teleostei</taxon>
        <taxon>Neoteleostei</taxon>
        <taxon>Acanthomorphata</taxon>
        <taxon>Eupercaria</taxon>
        <taxon>Perciformes</taxon>
        <taxon>Notothenioidei</taxon>
        <taxon>Channichthyidae</taxon>
        <taxon>Champsocephalus</taxon>
    </lineage>
</organism>
<comment type="caution">
    <text evidence="2">The sequence shown here is derived from an EMBL/GenBank/DDBJ whole genome shotgun (WGS) entry which is preliminary data.</text>
</comment>
<proteinExistence type="predicted"/>
<evidence type="ECO:0000256" key="1">
    <source>
        <dbReference type="SAM" id="MobiDB-lite"/>
    </source>
</evidence>